<feature type="compositionally biased region" description="Polar residues" evidence="1">
    <location>
        <begin position="185"/>
        <end position="198"/>
    </location>
</feature>
<feature type="region of interest" description="Disordered" evidence="1">
    <location>
        <begin position="75"/>
        <end position="257"/>
    </location>
</feature>
<reference evidence="2 3" key="1">
    <citation type="submission" date="2015-06" db="EMBL/GenBank/DDBJ databases">
        <title>Draft genome of the ant-associated black yeast Phialophora attae CBS 131958.</title>
        <authorList>
            <person name="Moreno L.F."/>
            <person name="Stielow B.J."/>
            <person name="de Hoog S."/>
            <person name="Vicente V.A."/>
            <person name="Weiss V.A."/>
            <person name="de Vries M."/>
            <person name="Cruz L.M."/>
            <person name="Souza E.M."/>
        </authorList>
    </citation>
    <scope>NUCLEOTIDE SEQUENCE [LARGE SCALE GENOMIC DNA]</scope>
    <source>
        <strain evidence="2 3">CBS 131958</strain>
    </source>
</reference>
<feature type="region of interest" description="Disordered" evidence="1">
    <location>
        <begin position="625"/>
        <end position="671"/>
    </location>
</feature>
<dbReference type="GeneID" id="28742171"/>
<feature type="region of interest" description="Disordered" evidence="1">
    <location>
        <begin position="589"/>
        <end position="613"/>
    </location>
</feature>
<name>A0A0N1P3P8_9EURO</name>
<dbReference type="AlphaFoldDB" id="A0A0N1P3P8"/>
<feature type="compositionally biased region" description="Basic and acidic residues" evidence="1">
    <location>
        <begin position="107"/>
        <end position="123"/>
    </location>
</feature>
<dbReference type="EMBL" id="LFJN01000001">
    <property type="protein sequence ID" value="KPI45936.1"/>
    <property type="molecule type" value="Genomic_DNA"/>
</dbReference>
<protein>
    <submittedName>
        <fullName evidence="2">Uncharacterized protein</fullName>
    </submittedName>
</protein>
<gene>
    <name evidence="2" type="ORF">AB675_973</name>
</gene>
<feature type="compositionally biased region" description="Basic and acidic residues" evidence="1">
    <location>
        <begin position="634"/>
        <end position="659"/>
    </location>
</feature>
<organism evidence="2 3">
    <name type="scientific">Cyphellophora attinorum</name>
    <dbReference type="NCBI Taxonomy" id="1664694"/>
    <lineage>
        <taxon>Eukaryota</taxon>
        <taxon>Fungi</taxon>
        <taxon>Dikarya</taxon>
        <taxon>Ascomycota</taxon>
        <taxon>Pezizomycotina</taxon>
        <taxon>Eurotiomycetes</taxon>
        <taxon>Chaetothyriomycetidae</taxon>
        <taxon>Chaetothyriales</taxon>
        <taxon>Cyphellophoraceae</taxon>
        <taxon>Cyphellophora</taxon>
    </lineage>
</organism>
<comment type="caution">
    <text evidence="2">The sequence shown here is derived from an EMBL/GenBank/DDBJ whole genome shotgun (WGS) entry which is preliminary data.</text>
</comment>
<dbReference type="STRING" id="1664694.A0A0N1P3P8"/>
<dbReference type="Proteomes" id="UP000038010">
    <property type="component" value="Unassembled WGS sequence"/>
</dbReference>
<dbReference type="RefSeq" id="XP_018005899.1">
    <property type="nucleotide sequence ID" value="XM_018150302.1"/>
</dbReference>
<feature type="compositionally biased region" description="Polar residues" evidence="1">
    <location>
        <begin position="12"/>
        <end position="22"/>
    </location>
</feature>
<evidence type="ECO:0000313" key="2">
    <source>
        <dbReference type="EMBL" id="KPI45936.1"/>
    </source>
</evidence>
<sequence length="905" mass="99994">MGYQTPDPMSMNHPQTTPSHQPTLAGIPQSPSGSTAPAYYDYSESFTEENCFSPDSIDDGQQLPLNIDQTIWEGVPTLTSRDAQTPFGMREGSRFYPSELPTKHNRRPSEQSRPRTSKSDSKQSQKPGSRHSAKRAFGETVPKRSSSIDATISEKKQMGQVDLRRPRSEDSSAEDRPRRDPRRATTVSRRSGTSSPSTAFFAGGSRSDRDLALLAARVHSPLPSSVSKLPGPSLKRDKKVKNPAPEHKLSAPSTEVVVSPSKAWQIPDFSFRPMSFASDSLASGKRPRTSEATPSRVPLKIHSPMPKRPTSSQSRKRFSKILDVETVDQQMPDRVIVKQPSCVTEPGLNMVEESPVKSTQAPPVEDVSALAKSPSTLEDWPPYNFVDDRLERDSGVTSHDKSTVESLLDRHIECLGLHPDHQYDNPAVDTPGPRGASIDGKESKTDTSTTLRLTEMLENVPVMDRGRPTTSASQQYSSLATLDRHAMKPRRLFASMDGGIPGTIEEQSISVPSRSLVPGEYRPSFGWQTLPSTSALNNSTIDLPTLTSGELGDVDTSETVSKLKVKRRSLMSTSASELSILSTLSSAGLTPETTCGLHKRSKSEIVARQASHRRRRIRIRLKMKTRSRTTGDLSNRELMDHTAPDMKSAKDDMRDEKSPVRGYAELSGDSVQPSYNSLANRLSGPPPIPNRWSSIIASMPLPGKKSHEVTRKLSVRSHRSHRSNNSIVEPVNATRMARPVPRMGSIPQLAPPDLGPPLTSSELNLSIPYAEVPSTIRPTLRETKSFFSANSSTQRVRTSLRQKLHLHSLRNVLPASPLASAPHTQQLNTVAFSHSCQMKGHTTLDGGLEVPSNTIPMTDFAYRRRKVVEKFKDWWKRQCLQKVVNGRKVRRDRERTIPGTVVWSG</sequence>
<dbReference type="VEuPathDB" id="FungiDB:AB675_973"/>
<feature type="region of interest" description="Disordered" evidence="1">
    <location>
        <begin position="277"/>
        <end position="318"/>
    </location>
</feature>
<evidence type="ECO:0000256" key="1">
    <source>
        <dbReference type="SAM" id="MobiDB-lite"/>
    </source>
</evidence>
<proteinExistence type="predicted"/>
<feature type="region of interest" description="Disordered" evidence="1">
    <location>
        <begin position="422"/>
        <end position="448"/>
    </location>
</feature>
<feature type="region of interest" description="Disordered" evidence="1">
    <location>
        <begin position="1"/>
        <end position="39"/>
    </location>
</feature>
<keyword evidence="3" id="KW-1185">Reference proteome</keyword>
<evidence type="ECO:0000313" key="3">
    <source>
        <dbReference type="Proteomes" id="UP000038010"/>
    </source>
</evidence>
<dbReference type="OrthoDB" id="4156126at2759"/>
<feature type="compositionally biased region" description="Basic and acidic residues" evidence="1">
    <location>
        <begin position="152"/>
        <end position="178"/>
    </location>
</feature>
<accession>A0A0N1P3P8</accession>